<proteinExistence type="predicted"/>
<name>A0ABS9BXV2_9BACT</name>
<keyword evidence="3" id="KW-1185">Reference proteome</keyword>
<accession>A0ABS9BXV2</accession>
<feature type="signal peptide" evidence="1">
    <location>
        <begin position="1"/>
        <end position="21"/>
    </location>
</feature>
<dbReference type="EMBL" id="JAKEVZ010000016">
    <property type="protein sequence ID" value="MCF1752889.1"/>
    <property type="molecule type" value="Genomic_DNA"/>
</dbReference>
<feature type="chain" id="PRO_5045955438" evidence="1">
    <location>
        <begin position="22"/>
        <end position="126"/>
    </location>
</feature>
<dbReference type="RefSeq" id="WP_008630172.1">
    <property type="nucleotide sequence ID" value="NZ_JAKEVZ010000016.1"/>
</dbReference>
<gene>
    <name evidence="2" type="ORF">L0U89_17660</name>
</gene>
<organism evidence="2 3">
    <name type="scientific">Mariniradius sediminis</name>
    <dbReference type="NCBI Taxonomy" id="2909237"/>
    <lineage>
        <taxon>Bacteria</taxon>
        <taxon>Pseudomonadati</taxon>
        <taxon>Bacteroidota</taxon>
        <taxon>Cytophagia</taxon>
        <taxon>Cytophagales</taxon>
        <taxon>Cyclobacteriaceae</taxon>
        <taxon>Mariniradius</taxon>
    </lineage>
</organism>
<evidence type="ECO:0000313" key="2">
    <source>
        <dbReference type="EMBL" id="MCF1752889.1"/>
    </source>
</evidence>
<reference evidence="2 3" key="1">
    <citation type="submission" date="2022-01" db="EMBL/GenBank/DDBJ databases">
        <title>Mariniradius saccharolyticus sp. nov., isolated from sediment of a river.</title>
        <authorList>
            <person name="Liu H."/>
        </authorList>
    </citation>
    <scope>NUCLEOTIDE SEQUENCE [LARGE SCALE GENOMIC DNA]</scope>
    <source>
        <strain evidence="2 3">RY-2</strain>
    </source>
</reference>
<dbReference type="Proteomes" id="UP001201449">
    <property type="component" value="Unassembled WGS sequence"/>
</dbReference>
<comment type="caution">
    <text evidence="2">The sequence shown here is derived from an EMBL/GenBank/DDBJ whole genome shotgun (WGS) entry which is preliminary data.</text>
</comment>
<sequence length="126" mass="13839">MKKVLFLMLLVSTMLVSNGFAQSEPSEDFFVGSWEVVILGTPYGDVKMIAQLSRVDGKLSGDLEPVMEPSPGKVPIDRVEENGDSITIYFYAEGTDIDLKLTKVDNDNLQGMVMGQMSSTAKRISK</sequence>
<evidence type="ECO:0000313" key="3">
    <source>
        <dbReference type="Proteomes" id="UP001201449"/>
    </source>
</evidence>
<keyword evidence="1" id="KW-0732">Signal</keyword>
<protein>
    <submittedName>
        <fullName evidence="2">Uncharacterized protein</fullName>
    </submittedName>
</protein>
<evidence type="ECO:0000256" key="1">
    <source>
        <dbReference type="SAM" id="SignalP"/>
    </source>
</evidence>